<dbReference type="SUPFAM" id="SSF48008">
    <property type="entry name" value="GntR ligand-binding domain-like"/>
    <property type="match status" value="1"/>
</dbReference>
<dbReference type="PANTHER" id="PTHR43537">
    <property type="entry name" value="TRANSCRIPTIONAL REGULATOR, GNTR FAMILY"/>
    <property type="match status" value="1"/>
</dbReference>
<dbReference type="Pfam" id="PF07729">
    <property type="entry name" value="FCD"/>
    <property type="match status" value="1"/>
</dbReference>
<dbReference type="InterPro" id="IPR008920">
    <property type="entry name" value="TF_FadR/GntR_C"/>
</dbReference>
<evidence type="ECO:0000256" key="1">
    <source>
        <dbReference type="ARBA" id="ARBA00023015"/>
    </source>
</evidence>
<organism evidence="5 6">
    <name type="scientific">Methylobacterium crusticola</name>
    <dbReference type="NCBI Taxonomy" id="1697972"/>
    <lineage>
        <taxon>Bacteria</taxon>
        <taxon>Pseudomonadati</taxon>
        <taxon>Pseudomonadota</taxon>
        <taxon>Alphaproteobacteria</taxon>
        <taxon>Hyphomicrobiales</taxon>
        <taxon>Methylobacteriaceae</taxon>
        <taxon>Methylobacterium</taxon>
    </lineage>
</organism>
<dbReference type="SMART" id="SM00895">
    <property type="entry name" value="FCD"/>
    <property type="match status" value="1"/>
</dbReference>
<reference evidence="5" key="1">
    <citation type="journal article" date="2021" name="Front. Microbiol.">
        <title>Comprehensive Comparative Genomics and Phenotyping of Methylobacterium Species.</title>
        <authorList>
            <person name="Alessa O."/>
            <person name="Ogura Y."/>
            <person name="Fujitani Y."/>
            <person name="Takami H."/>
            <person name="Hayashi T."/>
            <person name="Sahin N."/>
            <person name="Tani A."/>
        </authorList>
    </citation>
    <scope>NUCLEOTIDE SEQUENCE</scope>
    <source>
        <strain evidence="5">KCTC 52305</strain>
    </source>
</reference>
<dbReference type="Gene3D" id="1.20.120.530">
    <property type="entry name" value="GntR ligand-binding domain-like"/>
    <property type="match status" value="1"/>
</dbReference>
<gene>
    <name evidence="5" type="ORF">OPKNFCMD_5291</name>
</gene>
<protein>
    <recommendedName>
        <fullName evidence="4">GntR C-terminal domain-containing protein</fullName>
    </recommendedName>
</protein>
<keyword evidence="1" id="KW-0805">Transcription regulation</keyword>
<sequence length="163" mass="18263">MESDGLLTREGAKGLNVAPISQRDLDEVYVCRIPLEGIAAAEAAMRRSTESIKVLGRIYDQMLKAQQAREVRDYFLANVAFTDTIHATAMNATLVRLLDGLSKQAQRYRYAAYRTFPHLMDLSVEGSRKIVDAIAAKDATQARAVTEALIERSWLTIRDCFHD</sequence>
<accession>A0ABQ4R6H7</accession>
<evidence type="ECO:0000256" key="2">
    <source>
        <dbReference type="ARBA" id="ARBA00023125"/>
    </source>
</evidence>
<dbReference type="PANTHER" id="PTHR43537:SF24">
    <property type="entry name" value="GLUCONATE OPERON TRANSCRIPTIONAL REPRESSOR"/>
    <property type="match status" value="1"/>
</dbReference>
<evidence type="ECO:0000256" key="3">
    <source>
        <dbReference type="ARBA" id="ARBA00023163"/>
    </source>
</evidence>
<name>A0ABQ4R6H7_9HYPH</name>
<evidence type="ECO:0000313" key="5">
    <source>
        <dbReference type="EMBL" id="GJD52525.1"/>
    </source>
</evidence>
<keyword evidence="3" id="KW-0804">Transcription</keyword>
<keyword evidence="2" id="KW-0238">DNA-binding</keyword>
<comment type="caution">
    <text evidence="5">The sequence shown here is derived from an EMBL/GenBank/DDBJ whole genome shotgun (WGS) entry which is preliminary data.</text>
</comment>
<evidence type="ECO:0000259" key="4">
    <source>
        <dbReference type="SMART" id="SM00895"/>
    </source>
</evidence>
<keyword evidence="6" id="KW-1185">Reference proteome</keyword>
<dbReference type="EMBL" id="BPQH01000020">
    <property type="protein sequence ID" value="GJD52525.1"/>
    <property type="molecule type" value="Genomic_DNA"/>
</dbReference>
<evidence type="ECO:0000313" key="6">
    <source>
        <dbReference type="Proteomes" id="UP001055167"/>
    </source>
</evidence>
<reference evidence="5" key="2">
    <citation type="submission" date="2021-08" db="EMBL/GenBank/DDBJ databases">
        <authorList>
            <person name="Tani A."/>
            <person name="Ola A."/>
            <person name="Ogura Y."/>
            <person name="Katsura K."/>
            <person name="Hayashi T."/>
        </authorList>
    </citation>
    <scope>NUCLEOTIDE SEQUENCE</scope>
    <source>
        <strain evidence="5">KCTC 52305</strain>
    </source>
</reference>
<dbReference type="Proteomes" id="UP001055167">
    <property type="component" value="Unassembled WGS sequence"/>
</dbReference>
<feature type="domain" description="GntR C-terminal" evidence="4">
    <location>
        <begin position="27"/>
        <end position="152"/>
    </location>
</feature>
<proteinExistence type="predicted"/>
<dbReference type="InterPro" id="IPR011711">
    <property type="entry name" value="GntR_C"/>
</dbReference>